<dbReference type="InterPro" id="IPR013824">
    <property type="entry name" value="Topo_IA_cen_sub1"/>
</dbReference>
<evidence type="ECO:0000256" key="4">
    <source>
        <dbReference type="ARBA" id="ARBA00023029"/>
    </source>
</evidence>
<evidence type="ECO:0000256" key="2">
    <source>
        <dbReference type="ARBA" id="ARBA00009446"/>
    </source>
</evidence>
<dbReference type="OrthoDB" id="430051at2759"/>
<dbReference type="PANTHER" id="PTHR11390:SF21">
    <property type="entry name" value="DNA TOPOISOMERASE 3-ALPHA"/>
    <property type="match status" value="1"/>
</dbReference>
<keyword evidence="5 7" id="KW-0238">DNA-binding</keyword>
<evidence type="ECO:0000256" key="6">
    <source>
        <dbReference type="ARBA" id="ARBA00023235"/>
    </source>
</evidence>
<evidence type="ECO:0000256" key="7">
    <source>
        <dbReference type="RuleBase" id="RU362092"/>
    </source>
</evidence>
<accession>A0A183GR03</accession>
<dbReference type="GO" id="GO:0006265">
    <property type="term" value="P:DNA topological change"/>
    <property type="evidence" value="ECO:0007669"/>
    <property type="project" value="InterPro"/>
</dbReference>
<dbReference type="SMART" id="SM00436">
    <property type="entry name" value="TOP1Bc"/>
    <property type="match status" value="1"/>
</dbReference>
<gene>
    <name evidence="9" type="ORF">HPBE_LOCUS25122</name>
</gene>
<dbReference type="GO" id="GO:0006310">
    <property type="term" value="P:DNA recombination"/>
    <property type="evidence" value="ECO:0007669"/>
    <property type="project" value="TreeGrafter"/>
</dbReference>
<dbReference type="SUPFAM" id="SSF56712">
    <property type="entry name" value="Prokaryotic type I DNA topoisomerase"/>
    <property type="match status" value="1"/>
</dbReference>
<dbReference type="EC" id="5.6.2.1" evidence="3 7"/>
<dbReference type="WBParaSite" id="HPBE_0002512301-mRNA-1">
    <property type="protein sequence ID" value="HPBE_0002512301-mRNA-1"/>
    <property type="gene ID" value="HPBE_0002512301"/>
</dbReference>
<evidence type="ECO:0000256" key="5">
    <source>
        <dbReference type="ARBA" id="ARBA00023125"/>
    </source>
</evidence>
<keyword evidence="6 7" id="KW-0413">Isomerase</keyword>
<evidence type="ECO:0000313" key="11">
    <source>
        <dbReference type="WBParaSite" id="HPBE_0002512301-mRNA-1"/>
    </source>
</evidence>
<organism evidence="10 11">
    <name type="scientific">Heligmosomoides polygyrus</name>
    <name type="common">Parasitic roundworm</name>
    <dbReference type="NCBI Taxonomy" id="6339"/>
    <lineage>
        <taxon>Eukaryota</taxon>
        <taxon>Metazoa</taxon>
        <taxon>Ecdysozoa</taxon>
        <taxon>Nematoda</taxon>
        <taxon>Chromadorea</taxon>
        <taxon>Rhabditida</taxon>
        <taxon>Rhabditina</taxon>
        <taxon>Rhabditomorpha</taxon>
        <taxon>Strongyloidea</taxon>
        <taxon>Heligmosomidae</taxon>
        <taxon>Heligmosomoides</taxon>
    </lineage>
</organism>
<dbReference type="Proteomes" id="UP000050761">
    <property type="component" value="Unassembled WGS sequence"/>
</dbReference>
<comment type="catalytic activity">
    <reaction evidence="1 7">
        <text>ATP-independent breakage of single-stranded DNA, followed by passage and rejoining.</text>
        <dbReference type="EC" id="5.6.2.1"/>
    </reaction>
</comment>
<comment type="function">
    <text evidence="7">Introduces a single-strand break via transesterification at a target site in duplex DNA. Releases the supercoiling and torsional tension of DNA introduced during the DNA replication and transcription by transiently cleaving and rejoining one strand of the DNA duplex. The scissile phosphodiester is attacked by the catalytic tyrosine of the enzyme, resulting in the formation of a DNA-(5'-phosphotyrosyl)-enzyme intermediate and the expulsion of a 3'-OH DNA strand.</text>
</comment>
<dbReference type="SMART" id="SM00437">
    <property type="entry name" value="TOP1Ac"/>
    <property type="match status" value="1"/>
</dbReference>
<evidence type="ECO:0000313" key="9">
    <source>
        <dbReference type="EMBL" id="VDP49193.1"/>
    </source>
</evidence>
<dbReference type="PROSITE" id="PS52039">
    <property type="entry name" value="TOPO_IA_2"/>
    <property type="match status" value="1"/>
</dbReference>
<comment type="similarity">
    <text evidence="2 7">Belongs to the type IA topoisomerase family.</text>
</comment>
<dbReference type="GO" id="GO:0003917">
    <property type="term" value="F:DNA topoisomerase type I (single strand cut, ATP-independent) activity"/>
    <property type="evidence" value="ECO:0007669"/>
    <property type="project" value="UniProtKB-EC"/>
</dbReference>
<dbReference type="FunFam" id="1.10.290.10:FF:000001">
    <property type="entry name" value="DNA topoisomerase"/>
    <property type="match status" value="1"/>
</dbReference>
<accession>A0A3P8HT30</accession>
<feature type="domain" description="Topo IA-type catalytic" evidence="8">
    <location>
        <begin position="18"/>
        <end position="443"/>
    </location>
</feature>
<dbReference type="AlphaFoldDB" id="A0A183GR03"/>
<dbReference type="GO" id="GO:0031422">
    <property type="term" value="C:RecQ family helicase-topoisomerase III complex"/>
    <property type="evidence" value="ECO:0007669"/>
    <property type="project" value="TreeGrafter"/>
</dbReference>
<dbReference type="GO" id="GO:0005634">
    <property type="term" value="C:nucleus"/>
    <property type="evidence" value="ECO:0007669"/>
    <property type="project" value="TreeGrafter"/>
</dbReference>
<dbReference type="InterPro" id="IPR003602">
    <property type="entry name" value="Topo_IA_DNA-bd_dom"/>
</dbReference>
<dbReference type="Gene3D" id="1.10.460.10">
    <property type="entry name" value="Topoisomerase I, domain 2"/>
    <property type="match status" value="1"/>
</dbReference>
<keyword evidence="10" id="KW-1185">Reference proteome</keyword>
<evidence type="ECO:0000259" key="8">
    <source>
        <dbReference type="PROSITE" id="PS52039"/>
    </source>
</evidence>
<dbReference type="InterPro" id="IPR013826">
    <property type="entry name" value="Topo_IA_cen_sub3"/>
</dbReference>
<reference evidence="11" key="2">
    <citation type="submission" date="2019-09" db="UniProtKB">
        <authorList>
            <consortium name="WormBaseParasite"/>
        </authorList>
    </citation>
    <scope>IDENTIFICATION</scope>
</reference>
<dbReference type="GO" id="GO:0006281">
    <property type="term" value="P:DNA repair"/>
    <property type="evidence" value="ECO:0007669"/>
    <property type="project" value="TreeGrafter"/>
</dbReference>
<dbReference type="InterPro" id="IPR013497">
    <property type="entry name" value="Topo_IA_cen"/>
</dbReference>
<dbReference type="Gene3D" id="1.10.290.10">
    <property type="entry name" value="Topoisomerase I, domain 4"/>
    <property type="match status" value="1"/>
</dbReference>
<dbReference type="InterPro" id="IPR023405">
    <property type="entry name" value="Topo_IA_core_domain"/>
</dbReference>
<name>A0A183GR03_HELPZ</name>
<protein>
    <recommendedName>
        <fullName evidence="3 7">DNA topoisomerase</fullName>
        <ecNumber evidence="3 7">5.6.2.1</ecNumber>
    </recommendedName>
</protein>
<dbReference type="InterPro" id="IPR013825">
    <property type="entry name" value="Topo_IA_cen_sub2"/>
</dbReference>
<proteinExistence type="inferred from homology"/>
<dbReference type="PRINTS" id="PR00417">
    <property type="entry name" value="PRTPISMRASEI"/>
</dbReference>
<dbReference type="GO" id="GO:0003677">
    <property type="term" value="F:DNA binding"/>
    <property type="evidence" value="ECO:0007669"/>
    <property type="project" value="UniProtKB-KW"/>
</dbReference>
<dbReference type="Gene3D" id="2.70.20.10">
    <property type="entry name" value="Topoisomerase I, domain 3"/>
    <property type="match status" value="1"/>
</dbReference>
<dbReference type="InterPro" id="IPR003601">
    <property type="entry name" value="Topo_IA_2"/>
</dbReference>
<evidence type="ECO:0000313" key="10">
    <source>
        <dbReference type="Proteomes" id="UP000050761"/>
    </source>
</evidence>
<reference evidence="9 10" key="1">
    <citation type="submission" date="2018-11" db="EMBL/GenBank/DDBJ databases">
        <authorList>
            <consortium name="Pathogen Informatics"/>
        </authorList>
    </citation>
    <scope>NUCLEOTIDE SEQUENCE [LARGE SCALE GENOMIC DNA]</scope>
</reference>
<evidence type="ECO:0000256" key="1">
    <source>
        <dbReference type="ARBA" id="ARBA00000213"/>
    </source>
</evidence>
<dbReference type="PANTHER" id="PTHR11390">
    <property type="entry name" value="PROKARYOTIC DNA TOPOISOMERASE"/>
    <property type="match status" value="1"/>
</dbReference>
<dbReference type="Pfam" id="PF01131">
    <property type="entry name" value="Topoisom_bac"/>
    <property type="match status" value="1"/>
</dbReference>
<sequence>PTSRDINCLNLQWFSAIYFSTPQIAYRTANCSSNSGAAFTRLQTLHLQQRFASLLCADGKQVVSYGSCQFPTLGFVVERYKCVERFIAEAYWKLVMEHVRDGKKVEFSWDRVRLFDQNVVQILFDDCMEARGAKIESVSRKPKTNYRPQPLDTVLLEKLAVRKLKISAKQAMDVAEKLYNKGYISYPRTETNKFPANMNLSSLVGQLTTYPQWGDFAAEVLEHGPNPRNGSKSDEAHPPIHPLKLSSGSLQGNEWLVYELVVRHFLACVSWDAKGQETRIKARIGGETFNATGLHVTDLGYLRVYIYDKWSDKTVPSYIEGEELTDFRLQIKDGQTQPPDLLNEGPCASHREDQGSFSRQYVGVRDDGRFIPGFLGLALVDGYDAMGLCLSIIRKLWMRCNGSIWSLPALGTLPQTKLSRPLERCSLVGGVLGKSSNITDRLW</sequence>
<dbReference type="InterPro" id="IPR000380">
    <property type="entry name" value="Topo_IA"/>
</dbReference>
<evidence type="ECO:0000256" key="3">
    <source>
        <dbReference type="ARBA" id="ARBA00012891"/>
    </source>
</evidence>
<dbReference type="CDD" id="cd00186">
    <property type="entry name" value="TOP1Ac"/>
    <property type="match status" value="1"/>
</dbReference>
<keyword evidence="4 7" id="KW-0799">Topoisomerase</keyword>
<dbReference type="EMBL" id="UZAH01037378">
    <property type="protein sequence ID" value="VDP49193.1"/>
    <property type="molecule type" value="Genomic_DNA"/>
</dbReference>